<gene>
    <name evidence="2" type="ORF">DOTSEDRAFT_153258</name>
</gene>
<dbReference type="GO" id="GO:0004568">
    <property type="term" value="F:chitinase activity"/>
    <property type="evidence" value="ECO:0007669"/>
    <property type="project" value="TreeGrafter"/>
</dbReference>
<evidence type="ECO:0000313" key="3">
    <source>
        <dbReference type="Proteomes" id="UP000016933"/>
    </source>
</evidence>
<dbReference type="GO" id="GO:0005576">
    <property type="term" value="C:extracellular region"/>
    <property type="evidence" value="ECO:0007669"/>
    <property type="project" value="TreeGrafter"/>
</dbReference>
<dbReference type="OMA" id="YTLWNET"/>
<accession>M2YLX0</accession>
<dbReference type="SUPFAM" id="SSF51445">
    <property type="entry name" value="(Trans)glycosidases"/>
    <property type="match status" value="1"/>
</dbReference>
<feature type="non-terminal residue" evidence="2">
    <location>
        <position position="265"/>
    </location>
</feature>
<reference evidence="3" key="1">
    <citation type="journal article" date="2012" name="PLoS Genet.">
        <title>The genomes of the fungal plant pathogens Cladosporium fulvum and Dothistroma septosporum reveal adaptation to different hosts and lifestyles but also signatures of common ancestry.</title>
        <authorList>
            <person name="de Wit P.J.G.M."/>
            <person name="van der Burgt A."/>
            <person name="Oekmen B."/>
            <person name="Stergiopoulos I."/>
            <person name="Abd-Elsalam K.A."/>
            <person name="Aerts A.L."/>
            <person name="Bahkali A.H."/>
            <person name="Beenen H.G."/>
            <person name="Chettri P."/>
            <person name="Cox M.P."/>
            <person name="Datema E."/>
            <person name="de Vries R.P."/>
            <person name="Dhillon B."/>
            <person name="Ganley A.R."/>
            <person name="Griffiths S.A."/>
            <person name="Guo Y."/>
            <person name="Hamelin R.C."/>
            <person name="Henrissat B."/>
            <person name="Kabir M.S."/>
            <person name="Jashni M.K."/>
            <person name="Kema G."/>
            <person name="Klaubauf S."/>
            <person name="Lapidus A."/>
            <person name="Levasseur A."/>
            <person name="Lindquist E."/>
            <person name="Mehrabi R."/>
            <person name="Ohm R.A."/>
            <person name="Owen T.J."/>
            <person name="Salamov A."/>
            <person name="Schwelm A."/>
            <person name="Schijlen E."/>
            <person name="Sun H."/>
            <person name="van den Burg H.A."/>
            <person name="van Ham R.C.H.J."/>
            <person name="Zhang S."/>
            <person name="Goodwin S.B."/>
            <person name="Grigoriev I.V."/>
            <person name="Collemare J."/>
            <person name="Bradshaw R.E."/>
        </authorList>
    </citation>
    <scope>NUCLEOTIDE SEQUENCE [LARGE SCALE GENOMIC DNA]</scope>
    <source>
        <strain evidence="3">NZE10 / CBS 128990</strain>
    </source>
</reference>
<dbReference type="PROSITE" id="PS51910">
    <property type="entry name" value="GH18_2"/>
    <property type="match status" value="1"/>
</dbReference>
<dbReference type="Pfam" id="PF00704">
    <property type="entry name" value="Glyco_hydro_18"/>
    <property type="match status" value="1"/>
</dbReference>
<dbReference type="AlphaFoldDB" id="M2YLX0"/>
<dbReference type="eggNOG" id="ENOG502RK0Z">
    <property type="taxonomic scope" value="Eukaryota"/>
</dbReference>
<dbReference type="InterPro" id="IPR001223">
    <property type="entry name" value="Glyco_hydro18_cat"/>
</dbReference>
<dbReference type="GO" id="GO:0005975">
    <property type="term" value="P:carbohydrate metabolic process"/>
    <property type="evidence" value="ECO:0007669"/>
    <property type="project" value="InterPro"/>
</dbReference>
<dbReference type="Proteomes" id="UP000016933">
    <property type="component" value="Unassembled WGS sequence"/>
</dbReference>
<organism evidence="2 3">
    <name type="scientific">Dothistroma septosporum (strain NZE10 / CBS 128990)</name>
    <name type="common">Red band needle blight fungus</name>
    <name type="synonym">Mycosphaerella pini</name>
    <dbReference type="NCBI Taxonomy" id="675120"/>
    <lineage>
        <taxon>Eukaryota</taxon>
        <taxon>Fungi</taxon>
        <taxon>Dikarya</taxon>
        <taxon>Ascomycota</taxon>
        <taxon>Pezizomycotina</taxon>
        <taxon>Dothideomycetes</taxon>
        <taxon>Dothideomycetidae</taxon>
        <taxon>Mycosphaerellales</taxon>
        <taxon>Mycosphaerellaceae</taxon>
        <taxon>Dothistroma</taxon>
    </lineage>
</organism>
<dbReference type="PANTHER" id="PTHR45708">
    <property type="entry name" value="ENDOCHITINASE"/>
    <property type="match status" value="1"/>
</dbReference>
<feature type="domain" description="GH18" evidence="1">
    <location>
        <begin position="1"/>
        <end position="265"/>
    </location>
</feature>
<name>M2YLX0_DOTSN</name>
<keyword evidence="2" id="KW-0378">Hydrolase</keyword>
<dbReference type="Gene3D" id="3.20.20.80">
    <property type="entry name" value="Glycosidases"/>
    <property type="match status" value="1"/>
</dbReference>
<reference evidence="2 3" key="2">
    <citation type="journal article" date="2012" name="PLoS Pathog.">
        <title>Diverse lifestyles and strategies of plant pathogenesis encoded in the genomes of eighteen Dothideomycetes fungi.</title>
        <authorList>
            <person name="Ohm R.A."/>
            <person name="Feau N."/>
            <person name="Henrissat B."/>
            <person name="Schoch C.L."/>
            <person name="Horwitz B.A."/>
            <person name="Barry K.W."/>
            <person name="Condon B.J."/>
            <person name="Copeland A.C."/>
            <person name="Dhillon B."/>
            <person name="Glaser F."/>
            <person name="Hesse C.N."/>
            <person name="Kosti I."/>
            <person name="LaButti K."/>
            <person name="Lindquist E.A."/>
            <person name="Lucas S."/>
            <person name="Salamov A.A."/>
            <person name="Bradshaw R.E."/>
            <person name="Ciuffetti L."/>
            <person name="Hamelin R.C."/>
            <person name="Kema G.H.J."/>
            <person name="Lawrence C."/>
            <person name="Scott J.A."/>
            <person name="Spatafora J.W."/>
            <person name="Turgeon B.G."/>
            <person name="de Wit P.J.G.M."/>
            <person name="Zhong S."/>
            <person name="Goodwin S.B."/>
            <person name="Grigoriev I.V."/>
        </authorList>
    </citation>
    <scope>NUCLEOTIDE SEQUENCE [LARGE SCALE GENOMIC DNA]</scope>
    <source>
        <strain evidence="3">NZE10 / CBS 128990</strain>
    </source>
</reference>
<dbReference type="InterPro" id="IPR050542">
    <property type="entry name" value="Glycosyl_Hydrlase18_Chitinase"/>
</dbReference>
<evidence type="ECO:0000313" key="2">
    <source>
        <dbReference type="EMBL" id="EME43011.1"/>
    </source>
</evidence>
<sequence length="265" mass="28962">MLPLVQNPTQLTHLYLASLHINSDPKAITLNDNNPNDTIWNTVWSETAQIQAKGVKVLMSIGGAAAGSYPRLCSGTNGGINETYYIPLYQTLKYHKVDGVNLDIEEQVKITCPYALLQRLNKDFGTNFLLTMAPVASELQASGYGLGGFSYKTLDRYATNSSRPNGKLVNWYNVQFYNGWGDASTPNGYQSIIQNGYAASRVSLGVLDNPGDGGSGWFNVTTYQATIKSLRATYGSSFGGVVGWEYWDAGAKDNLTQPYQWAAPI</sequence>
<dbReference type="PANTHER" id="PTHR45708:SF60">
    <property type="entry name" value="III CHITINASE, PUTATIVE (AFU_ORTHOLOGUE AFUA_5G03850)-RELATED"/>
    <property type="match status" value="1"/>
</dbReference>
<protein>
    <submittedName>
        <fullName evidence="2">Glycoside hydrolase family 18 protein</fullName>
    </submittedName>
</protein>
<proteinExistence type="predicted"/>
<evidence type="ECO:0000259" key="1">
    <source>
        <dbReference type="PROSITE" id="PS51910"/>
    </source>
</evidence>
<dbReference type="EMBL" id="KB446540">
    <property type="protein sequence ID" value="EME43011.1"/>
    <property type="molecule type" value="Genomic_DNA"/>
</dbReference>
<keyword evidence="3" id="KW-1185">Reference proteome</keyword>
<dbReference type="HOGENOM" id="CLU_060983_2_1_1"/>
<dbReference type="OrthoDB" id="3012298at2759"/>
<dbReference type="InterPro" id="IPR017853">
    <property type="entry name" value="GH"/>
</dbReference>